<name>A0A1F7J737_9BACT</name>
<dbReference type="AlphaFoldDB" id="A0A1F7J737"/>
<sequence>MLLKPLEKLAEKSPRKRKVKEIKPRKLTRLAYVKIGFLIIALGIGAYLASNYANLEYQIVRNATKKSSSTFALQNQAGKLTQQGSELIIKAISEQGLTPGNILGTTSKLAETAATQTAAAASDYVYEHTVEEIVKKLISILPESRKKALEQWMKRQN</sequence>
<dbReference type="EMBL" id="MGAR01000029">
    <property type="protein sequence ID" value="OGK51426.1"/>
    <property type="molecule type" value="Genomic_DNA"/>
</dbReference>
<keyword evidence="1" id="KW-0472">Membrane</keyword>
<reference evidence="2 3" key="1">
    <citation type="journal article" date="2016" name="Nat. Commun.">
        <title>Thousands of microbial genomes shed light on interconnected biogeochemical processes in an aquifer system.</title>
        <authorList>
            <person name="Anantharaman K."/>
            <person name="Brown C.T."/>
            <person name="Hug L.A."/>
            <person name="Sharon I."/>
            <person name="Castelle C.J."/>
            <person name="Probst A.J."/>
            <person name="Thomas B.C."/>
            <person name="Singh A."/>
            <person name="Wilkins M.J."/>
            <person name="Karaoz U."/>
            <person name="Brodie E.L."/>
            <person name="Williams K.H."/>
            <person name="Hubbard S.S."/>
            <person name="Banfield J.F."/>
        </authorList>
    </citation>
    <scope>NUCLEOTIDE SEQUENCE [LARGE SCALE GENOMIC DNA]</scope>
</reference>
<dbReference type="Proteomes" id="UP000176480">
    <property type="component" value="Unassembled WGS sequence"/>
</dbReference>
<keyword evidence="1" id="KW-1133">Transmembrane helix</keyword>
<keyword evidence="1" id="KW-0812">Transmembrane</keyword>
<feature type="transmembrane region" description="Helical" evidence="1">
    <location>
        <begin position="30"/>
        <end position="49"/>
    </location>
</feature>
<evidence type="ECO:0000313" key="3">
    <source>
        <dbReference type="Proteomes" id="UP000176480"/>
    </source>
</evidence>
<proteinExistence type="predicted"/>
<dbReference type="STRING" id="1802067.A2966_03090"/>
<protein>
    <submittedName>
        <fullName evidence="2">Uncharacterized protein</fullName>
    </submittedName>
</protein>
<organism evidence="2 3">
    <name type="scientific">Candidatus Roizmanbacteria bacterium RIFCSPLOWO2_01_FULL_41_22</name>
    <dbReference type="NCBI Taxonomy" id="1802067"/>
    <lineage>
        <taxon>Bacteria</taxon>
        <taxon>Candidatus Roizmaniibacteriota</taxon>
    </lineage>
</organism>
<evidence type="ECO:0000313" key="2">
    <source>
        <dbReference type="EMBL" id="OGK51426.1"/>
    </source>
</evidence>
<accession>A0A1F7J737</accession>
<gene>
    <name evidence="2" type="ORF">A2966_03090</name>
</gene>
<comment type="caution">
    <text evidence="2">The sequence shown here is derived from an EMBL/GenBank/DDBJ whole genome shotgun (WGS) entry which is preliminary data.</text>
</comment>
<evidence type="ECO:0000256" key="1">
    <source>
        <dbReference type="SAM" id="Phobius"/>
    </source>
</evidence>